<dbReference type="Pfam" id="PF04307">
    <property type="entry name" value="YdjM"/>
    <property type="match status" value="1"/>
</dbReference>
<evidence type="ECO:0000256" key="1">
    <source>
        <dbReference type="SAM" id="Phobius"/>
    </source>
</evidence>
<evidence type="ECO:0000313" key="2">
    <source>
        <dbReference type="EMBL" id="KKN95183.1"/>
    </source>
</evidence>
<feature type="transmembrane region" description="Helical" evidence="1">
    <location>
        <begin position="90"/>
        <end position="116"/>
    </location>
</feature>
<feature type="transmembrane region" description="Helical" evidence="1">
    <location>
        <begin position="136"/>
        <end position="157"/>
    </location>
</feature>
<proteinExistence type="predicted"/>
<accession>A0A0F9XSF8</accession>
<reference evidence="2" key="1">
    <citation type="journal article" date="2015" name="Nature">
        <title>Complex archaea that bridge the gap between prokaryotes and eukaryotes.</title>
        <authorList>
            <person name="Spang A."/>
            <person name="Saw J.H."/>
            <person name="Jorgensen S.L."/>
            <person name="Zaremba-Niedzwiedzka K."/>
            <person name="Martijn J."/>
            <person name="Lind A.E."/>
            <person name="van Eijk R."/>
            <person name="Schleper C."/>
            <person name="Guy L."/>
            <person name="Ettema T.J."/>
        </authorList>
    </citation>
    <scope>NUCLEOTIDE SEQUENCE</scope>
</reference>
<keyword evidence="1" id="KW-0472">Membrane</keyword>
<sequence>MLIAHLPSGYILATYLLERVRNVPVKASWVIAAGMLGAVAPDFDMLYFFFVDHGQVHHHRYISHWPLLWLCLTAVSLGWCWLARTSVVGWLLLVFSLGGLLHVILDTLAGDIWWLAPFVDQRYALVTVPARFKPWWLNYMAHWTFVIELSICAWACLRFWRRRQALVSAA</sequence>
<dbReference type="AlphaFoldDB" id="A0A0F9XSF8"/>
<evidence type="ECO:0008006" key="3">
    <source>
        <dbReference type="Google" id="ProtNLM"/>
    </source>
</evidence>
<name>A0A0F9XSF8_9ZZZZ</name>
<protein>
    <recommendedName>
        <fullName evidence="3">Hydrolase</fullName>
    </recommendedName>
</protein>
<comment type="caution">
    <text evidence="2">The sequence shown here is derived from an EMBL/GenBank/DDBJ whole genome shotgun (WGS) entry which is preliminary data.</text>
</comment>
<gene>
    <name evidence="2" type="ORF">LCGC14_0179960</name>
</gene>
<keyword evidence="1" id="KW-0812">Transmembrane</keyword>
<organism evidence="2">
    <name type="scientific">marine sediment metagenome</name>
    <dbReference type="NCBI Taxonomy" id="412755"/>
    <lineage>
        <taxon>unclassified sequences</taxon>
        <taxon>metagenomes</taxon>
        <taxon>ecological metagenomes</taxon>
    </lineage>
</organism>
<feature type="transmembrane region" description="Helical" evidence="1">
    <location>
        <begin position="62"/>
        <end position="83"/>
    </location>
</feature>
<dbReference type="EMBL" id="LAZR01000072">
    <property type="protein sequence ID" value="KKN95183.1"/>
    <property type="molecule type" value="Genomic_DNA"/>
</dbReference>
<dbReference type="InterPro" id="IPR007404">
    <property type="entry name" value="YdjM-like"/>
</dbReference>
<keyword evidence="1" id="KW-1133">Transmembrane helix</keyword>
<feature type="transmembrane region" description="Helical" evidence="1">
    <location>
        <begin position="29"/>
        <end position="50"/>
    </location>
</feature>